<dbReference type="InterPro" id="IPR016032">
    <property type="entry name" value="Sig_transdc_resp-reg_C-effctor"/>
</dbReference>
<dbReference type="InterPro" id="IPR027417">
    <property type="entry name" value="P-loop_NTPase"/>
</dbReference>
<dbReference type="PANTHER" id="PTHR47691:SF3">
    <property type="entry name" value="HTH-TYPE TRANSCRIPTIONAL REGULATOR RV0890C-RELATED"/>
    <property type="match status" value="1"/>
</dbReference>
<dbReference type="InterPro" id="IPR011990">
    <property type="entry name" value="TPR-like_helical_dom_sf"/>
</dbReference>
<dbReference type="PANTHER" id="PTHR47691">
    <property type="entry name" value="REGULATOR-RELATED"/>
    <property type="match status" value="1"/>
</dbReference>
<dbReference type="Gene3D" id="1.10.10.10">
    <property type="entry name" value="Winged helix-like DNA-binding domain superfamily/Winged helix DNA-binding domain"/>
    <property type="match status" value="1"/>
</dbReference>
<dbReference type="CDD" id="cd06170">
    <property type="entry name" value="LuxR_C_like"/>
    <property type="match status" value="1"/>
</dbReference>
<dbReference type="SMART" id="SM00421">
    <property type="entry name" value="HTH_LUXR"/>
    <property type="match status" value="1"/>
</dbReference>
<dbReference type="Pfam" id="PF00196">
    <property type="entry name" value="GerE"/>
    <property type="match status" value="1"/>
</dbReference>
<accession>A0A077M0U3</accession>
<feature type="domain" description="HTH luxR-type" evidence="1">
    <location>
        <begin position="693"/>
        <end position="757"/>
    </location>
</feature>
<dbReference type="GO" id="GO:0003677">
    <property type="term" value="F:DNA binding"/>
    <property type="evidence" value="ECO:0007669"/>
    <property type="project" value="InterPro"/>
</dbReference>
<protein>
    <recommendedName>
        <fullName evidence="1">HTH luxR-type domain-containing protein</fullName>
    </recommendedName>
</protein>
<dbReference type="PRINTS" id="PR00364">
    <property type="entry name" value="DISEASERSIST"/>
</dbReference>
<comment type="caution">
    <text evidence="2">The sequence shown here is derived from an EMBL/GenBank/DDBJ whole genome shotgun (WGS) entry which is preliminary data.</text>
</comment>
<organism evidence="2 3">
    <name type="scientific">Nostocoides japonicum T1-X7</name>
    <dbReference type="NCBI Taxonomy" id="1194083"/>
    <lineage>
        <taxon>Bacteria</taxon>
        <taxon>Bacillati</taxon>
        <taxon>Actinomycetota</taxon>
        <taxon>Actinomycetes</taxon>
        <taxon>Micrococcales</taxon>
        <taxon>Intrasporangiaceae</taxon>
        <taxon>Nostocoides</taxon>
    </lineage>
</organism>
<evidence type="ECO:0000313" key="2">
    <source>
        <dbReference type="EMBL" id="CCH77830.1"/>
    </source>
</evidence>
<dbReference type="InterPro" id="IPR000792">
    <property type="entry name" value="Tscrpt_reg_LuxR_C"/>
</dbReference>
<dbReference type="Proteomes" id="UP000035721">
    <property type="component" value="Unassembled WGS sequence"/>
</dbReference>
<dbReference type="PROSITE" id="PS50043">
    <property type="entry name" value="HTH_LUXR_2"/>
    <property type="match status" value="1"/>
</dbReference>
<evidence type="ECO:0000313" key="3">
    <source>
        <dbReference type="Proteomes" id="UP000035721"/>
    </source>
</evidence>
<dbReference type="STRING" id="1194083.BN12_230007"/>
<dbReference type="PRINTS" id="PR00038">
    <property type="entry name" value="HTHLUXR"/>
</dbReference>
<dbReference type="OrthoDB" id="3691954at2"/>
<dbReference type="RefSeq" id="WP_048550483.1">
    <property type="nucleotide sequence ID" value="NZ_HF570958.1"/>
</dbReference>
<evidence type="ECO:0000259" key="1">
    <source>
        <dbReference type="PROSITE" id="PS50043"/>
    </source>
</evidence>
<dbReference type="AlphaFoldDB" id="A0A077M0U3"/>
<reference evidence="2 3" key="1">
    <citation type="journal article" date="2013" name="ISME J.">
        <title>A metabolic model for members of the genus Tetrasphaera involved in enhanced biological phosphorus removal.</title>
        <authorList>
            <person name="Kristiansen R."/>
            <person name="Nguyen H.T.T."/>
            <person name="Saunders A.M."/>
            <person name="Nielsen J.L."/>
            <person name="Wimmer R."/>
            <person name="Le V.Q."/>
            <person name="McIlroy S.J."/>
            <person name="Petrovski S."/>
            <person name="Seviour R.J."/>
            <person name="Calteau A."/>
            <person name="Nielsen K.L."/>
            <person name="Nielsen P.H."/>
        </authorList>
    </citation>
    <scope>NUCLEOTIDE SEQUENCE [LARGE SCALE GENOMIC DNA]</scope>
    <source>
        <strain evidence="2 3">T1-X7</strain>
    </source>
</reference>
<dbReference type="SUPFAM" id="SSF46894">
    <property type="entry name" value="C-terminal effector domain of the bipartite response regulators"/>
    <property type="match status" value="1"/>
</dbReference>
<dbReference type="GO" id="GO:0006355">
    <property type="term" value="P:regulation of DNA-templated transcription"/>
    <property type="evidence" value="ECO:0007669"/>
    <property type="project" value="InterPro"/>
</dbReference>
<keyword evidence="3" id="KW-1185">Reference proteome</keyword>
<name>A0A077M0U3_9MICO</name>
<dbReference type="Gene3D" id="3.40.50.300">
    <property type="entry name" value="P-loop containing nucleotide triphosphate hydrolases"/>
    <property type="match status" value="1"/>
</dbReference>
<gene>
    <name evidence="2" type="ORF">BN12_230007</name>
</gene>
<sequence length="757" mass="81890">MPLPEQPWRRPATRFVGREVELSAVRRLLRPGALVTVHGPGGIGKTRLAMESVGRLEPGTRSRTAVVQLGEVSQSELVPALLASTLGVNPTTKDPLQLVCEHLGGQSLVLVLDTCEHVADGVVRVVEELARRCPRVAVLTTSRHLLGLPGEAVVDLHSLAVTSPAGTGTVDGDAVVLFLDRARTADPTFRADETTLPVVRDICTRVGGIPQAIELAAARLRALTLEQIADRLADPLALLSAPTAHLPPRLRSMRDSARWSFGLCSPAERRLWAMVSRFAGSFDLDALEAVCDDAGLDTGSAPVLDLVQALTDKSVLVGEPVHGRMRYSLPDPLRSLGRDQDDGPPRDAVAAAHARWYAGVARGVEESWVGPGQSLLLSRAESDLPNLRQAIDTCLERAELTELLYDLALMPTSQLWWTAGHVDEGLYWLGRILRHVDTTSELRARALRNDATLRLAKGDLVGAGASTQEAARLESTLPPAVVRPGAQTFVRAFGLIIQGEHEQALDTLLADLPTIEDRPRPLDFQLRQLIVYAGLGTGDDDRVLSTLADIEHLSRRHDEEYYLAFAHHLRALDALGRGDDDAATTLLESALRISRSFPHRPENPDALQVAALLAARRGERELAEVLAGAAVGTAYTAVALTTTYLRGHPQLTDLEELAASLTACRTSAWWQGRRLSPARAIEEALDAAPHRSGSPRQARLTPREHEVAALVAKGLTDREIAETLVISVRTAEGHVSRALAKLGVRSRREVATAVRDH</sequence>
<dbReference type="SUPFAM" id="SSF48452">
    <property type="entry name" value="TPR-like"/>
    <property type="match status" value="1"/>
</dbReference>
<dbReference type="EMBL" id="CAJB01000146">
    <property type="protein sequence ID" value="CCH77830.1"/>
    <property type="molecule type" value="Genomic_DNA"/>
</dbReference>
<proteinExistence type="predicted"/>
<dbReference type="SUPFAM" id="SSF52540">
    <property type="entry name" value="P-loop containing nucleoside triphosphate hydrolases"/>
    <property type="match status" value="1"/>
</dbReference>
<dbReference type="InterPro" id="IPR036388">
    <property type="entry name" value="WH-like_DNA-bd_sf"/>
</dbReference>